<dbReference type="Gene3D" id="3.40.50.720">
    <property type="entry name" value="NAD(P)-binding Rossmann-like Domain"/>
    <property type="match status" value="1"/>
</dbReference>
<reference evidence="5 7" key="2">
    <citation type="submission" date="2018-03" db="EMBL/GenBank/DDBJ databases">
        <title>Diversity of bacteria associated with corn roots inoculated with woodland soils in Canada, and Description of Pseudomonas aylmerense sp. nov.</title>
        <authorList>
            <person name="Tambong J.T."/>
            <person name="Xu R."/>
            <person name="Tchagang C."/>
        </authorList>
    </citation>
    <scope>NUCLEOTIDE SEQUENCE [LARGE SCALE GENOMIC DNA]</scope>
    <source>
        <strain evidence="5 7">S1E44</strain>
    </source>
</reference>
<keyword evidence="6" id="KW-1185">Reference proteome</keyword>
<dbReference type="InterPro" id="IPR036291">
    <property type="entry name" value="NAD(P)-bd_dom_sf"/>
</dbReference>
<dbReference type="Proteomes" id="UP000240571">
    <property type="component" value="Unassembled WGS sequence"/>
</dbReference>
<dbReference type="OrthoDB" id="9787298at2"/>
<dbReference type="Proteomes" id="UP000095081">
    <property type="component" value="Unassembled WGS sequence"/>
</dbReference>
<dbReference type="GO" id="GO:0016491">
    <property type="term" value="F:oxidoreductase activity"/>
    <property type="evidence" value="ECO:0007669"/>
    <property type="project" value="UniProtKB-KW"/>
</dbReference>
<dbReference type="EMBL" id="PYWW01000056">
    <property type="protein sequence ID" value="PTC24059.1"/>
    <property type="molecule type" value="Genomic_DNA"/>
</dbReference>
<comment type="caution">
    <text evidence="5">The sequence shown here is derived from an EMBL/GenBank/DDBJ whole genome shotgun (WGS) entry which is preliminary data.</text>
</comment>
<evidence type="ECO:0000256" key="2">
    <source>
        <dbReference type="ARBA" id="ARBA00023002"/>
    </source>
</evidence>
<dbReference type="InterPro" id="IPR002347">
    <property type="entry name" value="SDR_fam"/>
</dbReference>
<organism evidence="5 7">
    <name type="scientific">Pseudomonas aylmerensis</name>
    <dbReference type="NCBI Taxonomy" id="1869229"/>
    <lineage>
        <taxon>Bacteria</taxon>
        <taxon>Pseudomonadati</taxon>
        <taxon>Pseudomonadota</taxon>
        <taxon>Gammaproteobacteria</taxon>
        <taxon>Pseudomonadales</taxon>
        <taxon>Pseudomonadaceae</taxon>
        <taxon>Pseudomonas</taxon>
    </lineage>
</organism>
<dbReference type="PRINTS" id="PR00080">
    <property type="entry name" value="SDRFAMILY"/>
</dbReference>
<gene>
    <name evidence="4" type="ORF">BBG20_18025</name>
    <name evidence="5" type="ORF">C9382_28955</name>
</gene>
<name>A0A2T4FKW4_9PSED</name>
<dbReference type="EMBL" id="MAUE01000026">
    <property type="protein sequence ID" value="OCW24388.1"/>
    <property type="molecule type" value="Genomic_DNA"/>
</dbReference>
<comment type="similarity">
    <text evidence="1 3">Belongs to the short-chain dehydrogenases/reductases (SDR) family.</text>
</comment>
<dbReference type="PANTHER" id="PTHR43943:SF17">
    <property type="entry name" value="3-PHENYLPROPIONATE-DIHYDRODIOL_CINNAMIC ACID-DIHYDRODIOL DEHYDROGENASE"/>
    <property type="match status" value="1"/>
</dbReference>
<dbReference type="FunFam" id="3.40.50.720:FF:000084">
    <property type="entry name" value="Short-chain dehydrogenase reductase"/>
    <property type="match status" value="1"/>
</dbReference>
<protein>
    <submittedName>
        <fullName evidence="4 5">Oxidoreductase</fullName>
    </submittedName>
</protein>
<dbReference type="AlphaFoldDB" id="A0A2T4FKW4"/>
<dbReference type="SUPFAM" id="SSF51735">
    <property type="entry name" value="NAD(P)-binding Rossmann-fold domains"/>
    <property type="match status" value="1"/>
</dbReference>
<reference evidence="4 6" key="1">
    <citation type="submission" date="2016-06" db="EMBL/GenBank/DDBJ databases">
        <title>Draft genome sequence of Pseudomonas sp. S1E40, a novel strain antagonistic activity to fungal plant pathogen.</title>
        <authorList>
            <person name="Tambong J.T."/>
            <person name="Tchagang C."/>
            <person name="Xu R."/>
        </authorList>
    </citation>
    <scope>NUCLEOTIDE SEQUENCE [LARGE SCALE GENOMIC DNA]</scope>
    <source>
        <strain evidence="4 6">S1E40</strain>
    </source>
</reference>
<proteinExistence type="inferred from homology"/>
<evidence type="ECO:0000256" key="3">
    <source>
        <dbReference type="RuleBase" id="RU000363"/>
    </source>
</evidence>
<dbReference type="CDD" id="cd05233">
    <property type="entry name" value="SDR_c"/>
    <property type="match status" value="1"/>
</dbReference>
<evidence type="ECO:0000313" key="6">
    <source>
        <dbReference type="Proteomes" id="UP000095081"/>
    </source>
</evidence>
<sequence length="260" mass="28135">MDYQLSGKTALITGGATGIGLAIAQRFILEGARVVVSGLHQEELDSALQELGEHSRGMVADLTAQGDPERLVALALEAGPIDFLINNVGIFEVRDFFETDDAQWLHYFNVNVMSGVRMTRLVMKAMLDRGHGSIVFISSESAIKPQPWMVHYGAMKTCLLGISRALAELTKGTAVRVNSILPGPTSTEAVKCYHREIAAQKGITAEQVVQAYFDETEPTSLIRRMIEPQEVASSVLHLAASPALNGMAMRVEGGTIRAIV</sequence>
<evidence type="ECO:0000256" key="1">
    <source>
        <dbReference type="ARBA" id="ARBA00006484"/>
    </source>
</evidence>
<evidence type="ECO:0000313" key="4">
    <source>
        <dbReference type="EMBL" id="OCW24388.1"/>
    </source>
</evidence>
<accession>A0A2T4FKW4</accession>
<keyword evidence="2" id="KW-0560">Oxidoreductase</keyword>
<evidence type="ECO:0000313" key="7">
    <source>
        <dbReference type="Proteomes" id="UP000240571"/>
    </source>
</evidence>
<dbReference type="RefSeq" id="WP_065905606.1">
    <property type="nucleotide sequence ID" value="NZ_MAUE01000026.1"/>
</dbReference>
<dbReference type="PANTHER" id="PTHR43943">
    <property type="entry name" value="DEHYDROGENASE/REDUCTASE (SDR FAMILY) MEMBER 4"/>
    <property type="match status" value="1"/>
</dbReference>
<dbReference type="PRINTS" id="PR00081">
    <property type="entry name" value="GDHRDH"/>
</dbReference>
<evidence type="ECO:0000313" key="5">
    <source>
        <dbReference type="EMBL" id="PTC24059.1"/>
    </source>
</evidence>
<dbReference type="Pfam" id="PF00106">
    <property type="entry name" value="adh_short"/>
    <property type="match status" value="1"/>
</dbReference>